<name>A0AAW0IWU3_MYOGA</name>
<proteinExistence type="predicted"/>
<feature type="region of interest" description="Disordered" evidence="1">
    <location>
        <begin position="1"/>
        <end position="44"/>
    </location>
</feature>
<feature type="compositionally biased region" description="Basic and acidic residues" evidence="1">
    <location>
        <begin position="35"/>
        <end position="44"/>
    </location>
</feature>
<evidence type="ECO:0000313" key="2">
    <source>
        <dbReference type="EMBL" id="KAK7819035.1"/>
    </source>
</evidence>
<dbReference type="EMBL" id="JBBHLL010000083">
    <property type="protein sequence ID" value="KAK7819035.1"/>
    <property type="molecule type" value="Genomic_DNA"/>
</dbReference>
<feature type="region of interest" description="Disordered" evidence="1">
    <location>
        <begin position="90"/>
        <end position="109"/>
    </location>
</feature>
<gene>
    <name evidence="2" type="ORF">U0070_002347</name>
</gene>
<evidence type="ECO:0000313" key="3">
    <source>
        <dbReference type="Proteomes" id="UP001488838"/>
    </source>
</evidence>
<protein>
    <submittedName>
        <fullName evidence="2">Uncharacterized protein</fullName>
    </submittedName>
</protein>
<dbReference type="Proteomes" id="UP001488838">
    <property type="component" value="Unassembled WGS sequence"/>
</dbReference>
<organism evidence="2 3">
    <name type="scientific">Myodes glareolus</name>
    <name type="common">Bank vole</name>
    <name type="synonym">Clethrionomys glareolus</name>
    <dbReference type="NCBI Taxonomy" id="447135"/>
    <lineage>
        <taxon>Eukaryota</taxon>
        <taxon>Metazoa</taxon>
        <taxon>Chordata</taxon>
        <taxon>Craniata</taxon>
        <taxon>Vertebrata</taxon>
        <taxon>Euteleostomi</taxon>
        <taxon>Mammalia</taxon>
        <taxon>Eutheria</taxon>
        <taxon>Euarchontoglires</taxon>
        <taxon>Glires</taxon>
        <taxon>Rodentia</taxon>
        <taxon>Myomorpha</taxon>
        <taxon>Muroidea</taxon>
        <taxon>Cricetidae</taxon>
        <taxon>Arvicolinae</taxon>
        <taxon>Myodes</taxon>
    </lineage>
</organism>
<feature type="compositionally biased region" description="Low complexity" evidence="1">
    <location>
        <begin position="15"/>
        <end position="26"/>
    </location>
</feature>
<comment type="caution">
    <text evidence="2">The sequence shown here is derived from an EMBL/GenBank/DDBJ whole genome shotgun (WGS) entry which is preliminary data.</text>
</comment>
<evidence type="ECO:0000256" key="1">
    <source>
        <dbReference type="SAM" id="MobiDB-lite"/>
    </source>
</evidence>
<accession>A0AAW0IWU3</accession>
<keyword evidence="3" id="KW-1185">Reference proteome</keyword>
<sequence>MGGDGDPGIKRRLASGRAAYTRAAASPQPSLTGRRASEARARQPEALRLKVTAFKKSFPGSIDSIDSRTCTVILSLSLWLEKHFDQRLPQTENHSIKLRKTGSEKTDTA</sequence>
<dbReference type="AlphaFoldDB" id="A0AAW0IWU3"/>
<reference evidence="2 3" key="1">
    <citation type="journal article" date="2023" name="bioRxiv">
        <title>Conserved and derived expression patterns and positive selection on dental genes reveal complex evolutionary context of ever-growing rodent molars.</title>
        <authorList>
            <person name="Calamari Z.T."/>
            <person name="Song A."/>
            <person name="Cohen E."/>
            <person name="Akter M."/>
            <person name="Roy R.D."/>
            <person name="Hallikas O."/>
            <person name="Christensen M.M."/>
            <person name="Li P."/>
            <person name="Marangoni P."/>
            <person name="Jernvall J."/>
            <person name="Klein O.D."/>
        </authorList>
    </citation>
    <scope>NUCLEOTIDE SEQUENCE [LARGE SCALE GENOMIC DNA]</scope>
    <source>
        <strain evidence="2">V071</strain>
    </source>
</reference>